<dbReference type="Gramene" id="rna30909">
    <property type="protein sequence ID" value="RHN55686.1"/>
    <property type="gene ID" value="gene30909"/>
</dbReference>
<organism evidence="3">
    <name type="scientific">Medicago truncatula</name>
    <name type="common">Barrel medic</name>
    <name type="synonym">Medicago tribuloides</name>
    <dbReference type="NCBI Taxonomy" id="3880"/>
    <lineage>
        <taxon>Eukaryota</taxon>
        <taxon>Viridiplantae</taxon>
        <taxon>Streptophyta</taxon>
        <taxon>Embryophyta</taxon>
        <taxon>Tracheophyta</taxon>
        <taxon>Spermatophyta</taxon>
        <taxon>Magnoliopsida</taxon>
        <taxon>eudicotyledons</taxon>
        <taxon>Gunneridae</taxon>
        <taxon>Pentapetalae</taxon>
        <taxon>rosids</taxon>
        <taxon>fabids</taxon>
        <taxon>Fabales</taxon>
        <taxon>Fabaceae</taxon>
        <taxon>Papilionoideae</taxon>
        <taxon>50 kb inversion clade</taxon>
        <taxon>NPAAA clade</taxon>
        <taxon>Hologalegina</taxon>
        <taxon>IRL clade</taxon>
        <taxon>Trifolieae</taxon>
        <taxon>Medicago</taxon>
    </lineage>
</organism>
<evidence type="ECO:0000313" key="3">
    <source>
        <dbReference type="EMBL" id="RHN55686.1"/>
    </source>
</evidence>
<dbReference type="Pfam" id="PF07127">
    <property type="entry name" value="Nodulin_late"/>
    <property type="match status" value="1"/>
</dbReference>
<evidence type="ECO:0000256" key="1">
    <source>
        <dbReference type="SAM" id="SignalP"/>
    </source>
</evidence>
<name>A0A396HQR1_MEDTR</name>
<gene>
    <name evidence="3" type="ORF">MtrunA17_Chr5g0420651</name>
</gene>
<feature type="signal peptide" evidence="1">
    <location>
        <begin position="1"/>
        <end position="24"/>
    </location>
</feature>
<dbReference type="GO" id="GO:0046872">
    <property type="term" value="F:metal ion binding"/>
    <property type="evidence" value="ECO:0007669"/>
    <property type="project" value="InterPro"/>
</dbReference>
<reference evidence="3" key="1">
    <citation type="journal article" date="2018" name="Nat. Plants">
        <title>Whole-genome landscape of Medicago truncatula symbiotic genes.</title>
        <authorList>
            <person name="Pecrix Y."/>
            <person name="Gamas P."/>
            <person name="Carrere S."/>
        </authorList>
    </citation>
    <scope>NUCLEOTIDE SEQUENCE</scope>
    <source>
        <tissue evidence="3">Leaves</tissue>
    </source>
</reference>
<feature type="domain" description="Late nodulin" evidence="2">
    <location>
        <begin position="1"/>
        <end position="52"/>
    </location>
</feature>
<protein>
    <submittedName>
        <fullName evidence="3">Putative Late nodulin</fullName>
    </submittedName>
</protein>
<dbReference type="AlphaFoldDB" id="A0A396HQR1"/>
<keyword evidence="1" id="KW-0732">Signal</keyword>
<comment type="caution">
    <text evidence="3">The sequence shown here is derived from an EMBL/GenBank/DDBJ whole genome shotgun (WGS) entry which is preliminary data.</text>
</comment>
<proteinExistence type="predicted"/>
<dbReference type="EMBL" id="PSQE01000005">
    <property type="protein sequence ID" value="RHN55686.1"/>
    <property type="molecule type" value="Genomic_DNA"/>
</dbReference>
<feature type="chain" id="PRO_5017438631" evidence="1">
    <location>
        <begin position="25"/>
        <end position="60"/>
    </location>
</feature>
<sequence>MAQILKLVYAFTIFLFIFLVVTNGQECKDDGDCPTNMYLPSLVSKCINFICECTHSISTD</sequence>
<dbReference type="Proteomes" id="UP000265566">
    <property type="component" value="Chromosome 5"/>
</dbReference>
<accession>A0A396HQR1</accession>
<evidence type="ECO:0000259" key="2">
    <source>
        <dbReference type="Pfam" id="PF07127"/>
    </source>
</evidence>
<dbReference type="InterPro" id="IPR009810">
    <property type="entry name" value="Nodulin_late_dom"/>
</dbReference>